<dbReference type="InterPro" id="IPR052562">
    <property type="entry name" value="Ketohexokinase-related"/>
</dbReference>
<name>A0ABU9AQK4_9BACT</name>
<accession>A0ABU9AQK4</accession>
<keyword evidence="2" id="KW-0418">Kinase</keyword>
<dbReference type="Proteomes" id="UP001371305">
    <property type="component" value="Unassembled WGS sequence"/>
</dbReference>
<dbReference type="PANTHER" id="PTHR42774:SF3">
    <property type="entry name" value="KETOHEXOKINASE"/>
    <property type="match status" value="1"/>
</dbReference>
<keyword evidence="2" id="KW-0808">Transferase</keyword>
<dbReference type="EMBL" id="JBBUKT010000002">
    <property type="protein sequence ID" value="MEK7949992.1"/>
    <property type="molecule type" value="Genomic_DNA"/>
</dbReference>
<sequence length="314" mass="33169">MPESSIEVIAAGINTVDFLARPPDGVVVGGKYETDELDVQGGGPASTAACITAAFGHATAFIARLGDDPVSLLSRSQFAAAGIRPDFIIHAPGERVAMSLVQIDRTTGERTVYYNLRNYGWLHPEDIPADAIRKARLIFVDGYDAPAALGMLRATHGSDCRSIIDLEHGDTAFLHECISLATDVLLPLHTARAATGKESPADCLAALADLGSGQMIVTDGERGSWALTAEGILHQPCFPVEVVDTNGCGDAFHGGYGVGLLRGWPLPLRLEFGAWVASRVATALGGRRGIPDLDIARSDRHRFSAALQAALFSA</sequence>
<dbReference type="InterPro" id="IPR029056">
    <property type="entry name" value="Ribokinase-like"/>
</dbReference>
<dbReference type="Pfam" id="PF00294">
    <property type="entry name" value="PfkB"/>
    <property type="match status" value="1"/>
</dbReference>
<comment type="caution">
    <text evidence="2">The sequence shown here is derived from an EMBL/GenBank/DDBJ whole genome shotgun (WGS) entry which is preliminary data.</text>
</comment>
<protein>
    <submittedName>
        <fullName evidence="2">PfkB family carbohydrate kinase</fullName>
    </submittedName>
</protein>
<dbReference type="SUPFAM" id="SSF53613">
    <property type="entry name" value="Ribokinase-like"/>
    <property type="match status" value="1"/>
</dbReference>
<reference evidence="2 3" key="1">
    <citation type="submission" date="2024-04" db="EMBL/GenBank/DDBJ databases">
        <title>Luteolibacter sp. isolated from soil.</title>
        <authorList>
            <person name="An J."/>
        </authorList>
    </citation>
    <scope>NUCLEOTIDE SEQUENCE [LARGE SCALE GENOMIC DNA]</scope>
    <source>
        <strain evidence="2 3">Y139</strain>
    </source>
</reference>
<evidence type="ECO:0000313" key="3">
    <source>
        <dbReference type="Proteomes" id="UP001371305"/>
    </source>
</evidence>
<evidence type="ECO:0000313" key="2">
    <source>
        <dbReference type="EMBL" id="MEK7949992.1"/>
    </source>
</evidence>
<dbReference type="RefSeq" id="WP_341403407.1">
    <property type="nucleotide sequence ID" value="NZ_JBBUKT010000002.1"/>
</dbReference>
<gene>
    <name evidence="2" type="ORF">WKV53_05780</name>
</gene>
<feature type="domain" description="Carbohydrate kinase PfkB" evidence="1">
    <location>
        <begin position="33"/>
        <end position="291"/>
    </location>
</feature>
<keyword evidence="3" id="KW-1185">Reference proteome</keyword>
<dbReference type="InterPro" id="IPR011611">
    <property type="entry name" value="PfkB_dom"/>
</dbReference>
<dbReference type="GO" id="GO:0016301">
    <property type="term" value="F:kinase activity"/>
    <property type="evidence" value="ECO:0007669"/>
    <property type="project" value="UniProtKB-KW"/>
</dbReference>
<evidence type="ECO:0000259" key="1">
    <source>
        <dbReference type="Pfam" id="PF00294"/>
    </source>
</evidence>
<dbReference type="Gene3D" id="3.40.1190.20">
    <property type="match status" value="1"/>
</dbReference>
<dbReference type="PANTHER" id="PTHR42774">
    <property type="entry name" value="PHOSPHOTRANSFERASE SYSTEM TRANSPORT PROTEIN"/>
    <property type="match status" value="1"/>
</dbReference>
<organism evidence="2 3">
    <name type="scientific">Luteolibacter soli</name>
    <dbReference type="NCBI Taxonomy" id="3135280"/>
    <lineage>
        <taxon>Bacteria</taxon>
        <taxon>Pseudomonadati</taxon>
        <taxon>Verrucomicrobiota</taxon>
        <taxon>Verrucomicrobiia</taxon>
        <taxon>Verrucomicrobiales</taxon>
        <taxon>Verrucomicrobiaceae</taxon>
        <taxon>Luteolibacter</taxon>
    </lineage>
</organism>
<proteinExistence type="predicted"/>